<keyword evidence="2" id="KW-1185">Reference proteome</keyword>
<sequence>MPVACDQHAVPFAFKSVILSGWSEDRGAPIARMDRKSRQG</sequence>
<dbReference type="EMBL" id="NNRM01000039">
    <property type="protein sequence ID" value="OYR23505.1"/>
    <property type="molecule type" value="Genomic_DNA"/>
</dbReference>
<accession>A0A256G8Q3</accession>
<organism evidence="1 2">
    <name type="scientific">Brucella pseudogrignonensis</name>
    <dbReference type="NCBI Taxonomy" id="419475"/>
    <lineage>
        <taxon>Bacteria</taxon>
        <taxon>Pseudomonadati</taxon>
        <taxon>Pseudomonadota</taxon>
        <taxon>Alphaproteobacteria</taxon>
        <taxon>Hyphomicrobiales</taxon>
        <taxon>Brucellaceae</taxon>
        <taxon>Brucella/Ochrobactrum group</taxon>
        <taxon>Brucella</taxon>
    </lineage>
</organism>
<gene>
    <name evidence="1" type="ORF">CEV34_3509</name>
</gene>
<protein>
    <submittedName>
        <fullName evidence="1">Uncharacterized protein</fullName>
    </submittedName>
</protein>
<evidence type="ECO:0000313" key="2">
    <source>
        <dbReference type="Proteomes" id="UP000216188"/>
    </source>
</evidence>
<evidence type="ECO:0000313" key="1">
    <source>
        <dbReference type="EMBL" id="OYR23505.1"/>
    </source>
</evidence>
<dbReference type="AlphaFoldDB" id="A0A256G8Q3"/>
<comment type="caution">
    <text evidence="1">The sequence shown here is derived from an EMBL/GenBank/DDBJ whole genome shotgun (WGS) entry which is preliminary data.</text>
</comment>
<name>A0A256G8Q3_9HYPH</name>
<proteinExistence type="predicted"/>
<dbReference type="Proteomes" id="UP000216188">
    <property type="component" value="Unassembled WGS sequence"/>
</dbReference>
<reference evidence="1 2" key="1">
    <citation type="submission" date="2017-07" db="EMBL/GenBank/DDBJ databases">
        <title>Phylogenetic study on the rhizospheric bacterium Ochrobactrum sp. A44.</title>
        <authorList>
            <person name="Krzyzanowska D.M."/>
            <person name="Ossowicki A."/>
            <person name="Rajewska M."/>
            <person name="Maciag T."/>
            <person name="Kaczynski Z."/>
            <person name="Czerwicka M."/>
            <person name="Jafra S."/>
        </authorList>
    </citation>
    <scope>NUCLEOTIDE SEQUENCE [LARGE SCALE GENOMIC DNA]</scope>
    <source>
        <strain evidence="1 2">CCUG 30717</strain>
    </source>
</reference>